<accession>A0A6L5EF86</accession>
<dbReference type="CDD" id="cd01129">
    <property type="entry name" value="PulE-GspE-like"/>
    <property type="match status" value="1"/>
</dbReference>
<dbReference type="EMBL" id="WHIY01000025">
    <property type="protein sequence ID" value="MPQ54162.1"/>
    <property type="molecule type" value="Genomic_DNA"/>
</dbReference>
<dbReference type="SUPFAM" id="SSF52540">
    <property type="entry name" value="P-loop containing nucleoside triphosphate hydrolases"/>
    <property type="match status" value="1"/>
</dbReference>
<dbReference type="PANTHER" id="PTHR30258">
    <property type="entry name" value="TYPE II SECRETION SYSTEM PROTEIN GSPE-RELATED"/>
    <property type="match status" value="1"/>
</dbReference>
<dbReference type="GO" id="GO:0016887">
    <property type="term" value="F:ATP hydrolysis activity"/>
    <property type="evidence" value="ECO:0007669"/>
    <property type="project" value="TreeGrafter"/>
</dbReference>
<proteinExistence type="inferred from homology"/>
<dbReference type="InterPro" id="IPR027417">
    <property type="entry name" value="P-loop_NTPase"/>
</dbReference>
<dbReference type="RefSeq" id="WP_152400139.1">
    <property type="nucleotide sequence ID" value="NZ_WHIY01000025.1"/>
</dbReference>
<dbReference type="GO" id="GO:0005886">
    <property type="term" value="C:plasma membrane"/>
    <property type="evidence" value="ECO:0007669"/>
    <property type="project" value="TreeGrafter"/>
</dbReference>
<keyword evidence="2" id="KW-0547">Nucleotide-binding</keyword>
<dbReference type="AlphaFoldDB" id="A0A6L5EF86"/>
<evidence type="ECO:0000259" key="4">
    <source>
        <dbReference type="Pfam" id="PF00437"/>
    </source>
</evidence>
<dbReference type="PANTHER" id="PTHR30258:SF1">
    <property type="entry name" value="PROTEIN TRANSPORT PROTEIN HOFB HOMOLOG"/>
    <property type="match status" value="1"/>
</dbReference>
<dbReference type="Gene3D" id="3.30.450.90">
    <property type="match status" value="1"/>
</dbReference>
<feature type="domain" description="Bacterial type II secretion system protein E" evidence="4">
    <location>
        <begin position="94"/>
        <end position="458"/>
    </location>
</feature>
<evidence type="ECO:0000313" key="5">
    <source>
        <dbReference type="EMBL" id="MPQ54162.1"/>
    </source>
</evidence>
<organism evidence="5 6">
    <name type="scientific">Citrobacter telavivensis</name>
    <dbReference type="NCBI Taxonomy" id="2653932"/>
    <lineage>
        <taxon>Bacteria</taxon>
        <taxon>Pseudomonadati</taxon>
        <taxon>Pseudomonadota</taxon>
        <taxon>Gammaproteobacteria</taxon>
        <taxon>Enterobacterales</taxon>
        <taxon>Enterobacteriaceae</taxon>
        <taxon>Citrobacter</taxon>
    </lineage>
</organism>
<evidence type="ECO:0000256" key="1">
    <source>
        <dbReference type="ARBA" id="ARBA00006611"/>
    </source>
</evidence>
<reference evidence="5 6" key="1">
    <citation type="submission" date="2019-10" db="EMBL/GenBank/DDBJ databases">
        <title>Characterization of a new Citrobacter species.</title>
        <authorList>
            <person name="Goncalves Ribeiro T."/>
            <person name="Izdebski R."/>
            <person name="Urbanowicz P."/>
            <person name="Carmeli Y."/>
            <person name="Gniadkowski M."/>
            <person name="Peixe L."/>
        </authorList>
    </citation>
    <scope>NUCLEOTIDE SEQUENCE [LARGE SCALE GENOMIC DNA]</scope>
    <source>
        <strain evidence="5 6">NMI7905_11</strain>
    </source>
</reference>
<comment type="caution">
    <text evidence="5">The sequence shown here is derived from an EMBL/GenBank/DDBJ whole genome shotgun (WGS) entry which is preliminary data.</text>
</comment>
<name>A0A6L5EF86_9ENTR</name>
<dbReference type="Proteomes" id="UP000475079">
    <property type="component" value="Unassembled WGS sequence"/>
</dbReference>
<dbReference type="InterPro" id="IPR001482">
    <property type="entry name" value="T2SS/T4SS_dom"/>
</dbReference>
<dbReference type="Gene3D" id="3.40.50.300">
    <property type="entry name" value="P-loop containing nucleotide triphosphate hydrolases"/>
    <property type="match status" value="1"/>
</dbReference>
<keyword evidence="6" id="KW-1185">Reference proteome</keyword>
<sequence>MTDTLQDNNALLLISNEGRTEILVDINQRGNPGVQVTLLKLMERNPGAKASFVSLEQLRDARDKALVLTPQQDGTGGLTLNDLKDVSGSEKKILDYFNVARTLSASDIHFIISSSLFVVKMRIFGTLHTVDARQPREGMSLCGTAVLSMSDIAEPTFFPGREQDARLSPELMRKIGLWGARYSHRPTADGLIAVMRLIPDDGSAVPSFLQLGFLPEQIRLLTRMLARTEGKIMLTGPTGSGKSTTLRTACRYYLDHNEGKHLLSIEDPVEGQMKDAVQTPVIADKSDEDAINIAWTRGIRSGMRLDPDVMVIGEERDLISMLTGIYASQTGHLVLSTMHTNSALSIPERLITQGVNGELIYDAQLMVGLISQRLVPTLCPNCRVPWEKKMASLTVEERDMLERYCNVEGVCRTENLFFHNPDGCEACRHDVVINGQVRAVVGHGLKGRTVIGEVIETDNRLLLRLKKEGKTAARQYWLEKMNGISRVRHLLHKLNEGLVDPLIADRIVPLDEDERLKADDE</sequence>
<protein>
    <submittedName>
        <fullName evidence="5">ATP-binding protein</fullName>
    </submittedName>
</protein>
<keyword evidence="3 5" id="KW-0067">ATP-binding</keyword>
<evidence type="ECO:0000256" key="3">
    <source>
        <dbReference type="ARBA" id="ARBA00022840"/>
    </source>
</evidence>
<evidence type="ECO:0000256" key="2">
    <source>
        <dbReference type="ARBA" id="ARBA00022741"/>
    </source>
</evidence>
<evidence type="ECO:0000313" key="6">
    <source>
        <dbReference type="Proteomes" id="UP000475079"/>
    </source>
</evidence>
<gene>
    <name evidence="5" type="ORF">GBB84_25065</name>
</gene>
<dbReference type="GO" id="GO:0005524">
    <property type="term" value="F:ATP binding"/>
    <property type="evidence" value="ECO:0007669"/>
    <property type="project" value="UniProtKB-KW"/>
</dbReference>
<dbReference type="Pfam" id="PF00437">
    <property type="entry name" value="T2SSE"/>
    <property type="match status" value="1"/>
</dbReference>
<comment type="similarity">
    <text evidence="1">Belongs to the GSP E family.</text>
</comment>